<accession>A9NXD0</accession>
<reference evidence="1" key="1">
    <citation type="journal article" date="2008" name="BMC Genomics">
        <title>A conifer genomics resource of 200,000 spruce (Picea spp.) ESTs and 6,464 high-quality, sequence-finished full-length cDNAs for Sitka spruce (Picea sitchensis).</title>
        <authorList>
            <person name="Ralph S.G."/>
            <person name="Chun H.J."/>
            <person name="Kolosova N."/>
            <person name="Cooper D."/>
            <person name="Oddy C."/>
            <person name="Ritland C.E."/>
            <person name="Kirkpatrick R."/>
            <person name="Moore R."/>
            <person name="Barber S."/>
            <person name="Holt R.A."/>
            <person name="Jones S.J."/>
            <person name="Marra M.A."/>
            <person name="Douglas C.J."/>
            <person name="Ritland K."/>
            <person name="Bohlmann J."/>
        </authorList>
    </citation>
    <scope>NUCLEOTIDE SEQUENCE</scope>
    <source>
        <tissue evidence="1">Green portion of the leader tissue</tissue>
    </source>
</reference>
<name>A9NXD0_PICSI</name>
<proteinExistence type="evidence at transcript level"/>
<dbReference type="AlphaFoldDB" id="A9NXD0"/>
<dbReference type="EMBL" id="EF085999">
    <property type="protein sequence ID" value="ABK25291.1"/>
    <property type="molecule type" value="mRNA"/>
</dbReference>
<organism evidence="1">
    <name type="scientific">Picea sitchensis</name>
    <name type="common">Sitka spruce</name>
    <name type="synonym">Pinus sitchensis</name>
    <dbReference type="NCBI Taxonomy" id="3332"/>
    <lineage>
        <taxon>Eukaryota</taxon>
        <taxon>Viridiplantae</taxon>
        <taxon>Streptophyta</taxon>
        <taxon>Embryophyta</taxon>
        <taxon>Tracheophyta</taxon>
        <taxon>Spermatophyta</taxon>
        <taxon>Pinopsida</taxon>
        <taxon>Pinidae</taxon>
        <taxon>Conifers I</taxon>
        <taxon>Pinales</taxon>
        <taxon>Pinaceae</taxon>
        <taxon>Picea</taxon>
    </lineage>
</organism>
<evidence type="ECO:0000313" key="2">
    <source>
        <dbReference type="EMBL" id="ACN41205.1"/>
    </source>
</evidence>
<reference evidence="2" key="2">
    <citation type="submission" date="2009-02" db="EMBL/GenBank/DDBJ databases">
        <title>Full length sequence-verified cDNA sequences from Sitka spruce (Picea sitchensis).</title>
        <authorList>
            <person name="Reid K.E."/>
            <person name="Liao N."/>
            <person name="Ralph S."/>
            <person name="Kolosova N."/>
            <person name="Oddy C."/>
            <person name="Moore R."/>
            <person name="Mayo M."/>
            <person name="Wagner S."/>
            <person name="King J."/>
            <person name="Yanchuk A."/>
            <person name="Holt R."/>
            <person name="Jones S."/>
            <person name="Marra M."/>
            <person name="Ritland C.E."/>
            <person name="Ritland K."/>
            <person name="Bohlmann J."/>
        </authorList>
    </citation>
    <scope>NUCLEOTIDE SEQUENCE</scope>
    <source>
        <tissue evidence="2">Buds collected with no treatment. Collection October 2007</tissue>
    </source>
</reference>
<sequence length="40" mass="4535">MSGEVSHRKPRILHSIRYIRAKNSELAAFSATLRFFACGL</sequence>
<protein>
    <submittedName>
        <fullName evidence="1">Uncharacterized protein</fullName>
    </submittedName>
</protein>
<dbReference type="EMBL" id="BT071758">
    <property type="protein sequence ID" value="ACN41205.1"/>
    <property type="molecule type" value="mRNA"/>
</dbReference>
<evidence type="ECO:0000313" key="1">
    <source>
        <dbReference type="EMBL" id="ABK25291.1"/>
    </source>
</evidence>